<proteinExistence type="predicted"/>
<dbReference type="Pfam" id="PF00408">
    <property type="entry name" value="PGM_PMM_IV"/>
    <property type="match status" value="1"/>
</dbReference>
<evidence type="ECO:0000259" key="5">
    <source>
        <dbReference type="Pfam" id="PF02880"/>
    </source>
</evidence>
<dbReference type="EC" id="5.4.2.2" evidence="6"/>
<keyword evidence="3 6" id="KW-0413">Isomerase</keyword>
<dbReference type="AlphaFoldDB" id="A0A645FVE8"/>
<dbReference type="Gene3D" id="3.40.120.10">
    <property type="entry name" value="Alpha-D-Glucose-1,6-Bisphosphate, subunit A, domain 3"/>
    <property type="match status" value="1"/>
</dbReference>
<dbReference type="SUPFAM" id="SSF55957">
    <property type="entry name" value="Phosphoglucomutase, C-terminal domain"/>
    <property type="match status" value="1"/>
</dbReference>
<name>A0A645FVE8_9ZZZZ</name>
<reference evidence="6" key="1">
    <citation type="submission" date="2019-08" db="EMBL/GenBank/DDBJ databases">
        <authorList>
            <person name="Kucharzyk K."/>
            <person name="Murdoch R.W."/>
            <person name="Higgins S."/>
            <person name="Loffler F."/>
        </authorList>
    </citation>
    <scope>NUCLEOTIDE SEQUENCE</scope>
</reference>
<dbReference type="GO" id="GO:0006166">
    <property type="term" value="P:purine ribonucleoside salvage"/>
    <property type="evidence" value="ECO:0007669"/>
    <property type="project" value="TreeGrafter"/>
</dbReference>
<organism evidence="6">
    <name type="scientific">bioreactor metagenome</name>
    <dbReference type="NCBI Taxonomy" id="1076179"/>
    <lineage>
        <taxon>unclassified sequences</taxon>
        <taxon>metagenomes</taxon>
        <taxon>ecological metagenomes</taxon>
    </lineage>
</organism>
<keyword evidence="1" id="KW-0479">Metal-binding</keyword>
<dbReference type="InterPro" id="IPR036900">
    <property type="entry name" value="A-D-PHexomutase_C_sf"/>
</dbReference>
<dbReference type="InterPro" id="IPR005843">
    <property type="entry name" value="A-D-PHexomutase_C"/>
</dbReference>
<dbReference type="SUPFAM" id="SSF53738">
    <property type="entry name" value="Phosphoglucomutase, first 3 domains"/>
    <property type="match status" value="1"/>
</dbReference>
<keyword evidence="2" id="KW-0460">Magnesium</keyword>
<evidence type="ECO:0000256" key="1">
    <source>
        <dbReference type="ARBA" id="ARBA00022723"/>
    </source>
</evidence>
<accession>A0A645FVE8</accession>
<evidence type="ECO:0000313" key="6">
    <source>
        <dbReference type="EMBL" id="MPN18501.1"/>
    </source>
</evidence>
<dbReference type="Pfam" id="PF02880">
    <property type="entry name" value="PGM_PMM_III"/>
    <property type="match status" value="1"/>
</dbReference>
<sequence length="219" mass="24488">MKFKENAVVIKTIVTSDFGAEIARAHGAGVLETLTGFKYIGEQIDILKEAGGTFIFGYEESYGYLTGEHARDKDAVVSAMLICELSSVLKSEGKTLIDALEDLYKKHGYYLDALDSFTLKGETGKARILEVMSYFRLHVRDAFPDIEEVLDYKNGINGLPKSDVLKFYFKDSSWVAVRPSGTEPKIKFYYSMRAANEPDAIMKLAALRNVIGTYMKDCL</sequence>
<gene>
    <name evidence="6" type="primary">pgcA_32</name>
    <name evidence="6" type="ORF">SDC9_165861</name>
</gene>
<evidence type="ECO:0000259" key="4">
    <source>
        <dbReference type="Pfam" id="PF00408"/>
    </source>
</evidence>
<dbReference type="Gene3D" id="3.30.310.50">
    <property type="entry name" value="Alpha-D-phosphohexomutase, C-terminal domain"/>
    <property type="match status" value="1"/>
</dbReference>
<evidence type="ECO:0000256" key="2">
    <source>
        <dbReference type="ARBA" id="ARBA00022842"/>
    </source>
</evidence>
<dbReference type="GO" id="GO:0004614">
    <property type="term" value="F:phosphoglucomutase activity"/>
    <property type="evidence" value="ECO:0007669"/>
    <property type="project" value="UniProtKB-EC"/>
</dbReference>
<feature type="domain" description="Alpha-D-phosphohexomutase alpha/beta/alpha" evidence="5">
    <location>
        <begin position="4"/>
        <end position="106"/>
    </location>
</feature>
<feature type="domain" description="Alpha-D-phosphohexomutase C-terminal" evidence="4">
    <location>
        <begin position="146"/>
        <end position="190"/>
    </location>
</feature>
<dbReference type="GO" id="GO:0008973">
    <property type="term" value="F:phosphopentomutase activity"/>
    <property type="evidence" value="ECO:0007669"/>
    <property type="project" value="TreeGrafter"/>
</dbReference>
<dbReference type="PANTHER" id="PTHR45745">
    <property type="entry name" value="PHOSPHOMANNOMUTASE 45A"/>
    <property type="match status" value="1"/>
</dbReference>
<dbReference type="GO" id="GO:0005975">
    <property type="term" value="P:carbohydrate metabolic process"/>
    <property type="evidence" value="ECO:0007669"/>
    <property type="project" value="InterPro"/>
</dbReference>
<dbReference type="InterPro" id="IPR005846">
    <property type="entry name" value="A-D-PHexomutase_a/b/a-III"/>
</dbReference>
<dbReference type="EMBL" id="VSSQ01065845">
    <property type="protein sequence ID" value="MPN18501.1"/>
    <property type="molecule type" value="Genomic_DNA"/>
</dbReference>
<dbReference type="GO" id="GO:0046872">
    <property type="term" value="F:metal ion binding"/>
    <property type="evidence" value="ECO:0007669"/>
    <property type="project" value="UniProtKB-KW"/>
</dbReference>
<protein>
    <submittedName>
        <fullName evidence="6">Phosphoglucomutase</fullName>
        <ecNumber evidence="6">5.4.2.2</ecNumber>
    </submittedName>
</protein>
<dbReference type="PANTHER" id="PTHR45745:SF1">
    <property type="entry name" value="PHOSPHOGLUCOMUTASE 2B-RELATED"/>
    <property type="match status" value="1"/>
</dbReference>
<evidence type="ECO:0000256" key="3">
    <source>
        <dbReference type="ARBA" id="ARBA00023235"/>
    </source>
</evidence>
<comment type="caution">
    <text evidence="6">The sequence shown here is derived from an EMBL/GenBank/DDBJ whole genome shotgun (WGS) entry which is preliminary data.</text>
</comment>
<dbReference type="InterPro" id="IPR016055">
    <property type="entry name" value="A-D-PHexomutase_a/b/a-I/II/III"/>
</dbReference>